<reference evidence="3" key="1">
    <citation type="submission" date="2016-06" db="UniProtKB">
        <authorList>
            <consortium name="WormBaseParasite"/>
        </authorList>
    </citation>
    <scope>IDENTIFICATION</scope>
</reference>
<sequence>MLRSCAGLFFKGEKKSMKISALRVISKWTSIGAAKLNYHERRSMDPNSEEAKLLFEKVLQQLFGHRTEKERQAARRAKTQNILFSCATLSELRRLITQDMKKRAEHNEPEEVAAADFRGTDRTVIRHMILNDANSMRSGLATNEGSDNRVKILYAISETYFGECFVAVHSLARQMRFEFPCRSSMGVFRTGYCARFDQISSICFRQKLAIVKLSHPLTNDCCVMLNAGRMHPSELPKDVDVTCGKYKTEREVVVHYDRLEDVFHWTCYLLNADRPFFEGIITYSLEDEQHDRFPSPPADHRSRHATGIVYIEQLPYTDSDNSAFSGYTGTYAERPEKPTLSVREVGLFRHCGKMFDVVLEAVL</sequence>
<evidence type="ECO:0000313" key="3">
    <source>
        <dbReference type="WBParaSite" id="GPUH_0001134701-mRNA-1"/>
    </source>
</evidence>
<gene>
    <name evidence="1" type="ORF">GPUH_LOCUS11334</name>
</gene>
<evidence type="ECO:0000313" key="1">
    <source>
        <dbReference type="EMBL" id="VDN18643.1"/>
    </source>
</evidence>
<name>A0A183DRJ3_9BILA</name>
<accession>A0A183DRJ3</accession>
<keyword evidence="2" id="KW-1185">Reference proteome</keyword>
<dbReference type="Proteomes" id="UP000271098">
    <property type="component" value="Unassembled WGS sequence"/>
</dbReference>
<protein>
    <submittedName>
        <fullName evidence="3">DUF2263 domain-containing protein</fullName>
    </submittedName>
</protein>
<dbReference type="EMBL" id="UYRT01078492">
    <property type="protein sequence ID" value="VDN18643.1"/>
    <property type="molecule type" value="Genomic_DNA"/>
</dbReference>
<proteinExistence type="predicted"/>
<evidence type="ECO:0000313" key="2">
    <source>
        <dbReference type="Proteomes" id="UP000271098"/>
    </source>
</evidence>
<organism evidence="3">
    <name type="scientific">Gongylonema pulchrum</name>
    <dbReference type="NCBI Taxonomy" id="637853"/>
    <lineage>
        <taxon>Eukaryota</taxon>
        <taxon>Metazoa</taxon>
        <taxon>Ecdysozoa</taxon>
        <taxon>Nematoda</taxon>
        <taxon>Chromadorea</taxon>
        <taxon>Rhabditida</taxon>
        <taxon>Spirurina</taxon>
        <taxon>Spiruromorpha</taxon>
        <taxon>Spiruroidea</taxon>
        <taxon>Gongylonematidae</taxon>
        <taxon>Gongylonema</taxon>
    </lineage>
</organism>
<reference evidence="1 2" key="2">
    <citation type="submission" date="2018-11" db="EMBL/GenBank/DDBJ databases">
        <authorList>
            <consortium name="Pathogen Informatics"/>
        </authorList>
    </citation>
    <scope>NUCLEOTIDE SEQUENCE [LARGE SCALE GENOMIC DNA]</scope>
</reference>
<dbReference type="WBParaSite" id="GPUH_0001134701-mRNA-1">
    <property type="protein sequence ID" value="GPUH_0001134701-mRNA-1"/>
    <property type="gene ID" value="GPUH_0001134701"/>
</dbReference>
<dbReference type="AlphaFoldDB" id="A0A183DRJ3"/>